<dbReference type="PANTHER" id="PTHR31475">
    <property type="entry name" value="UPF0462 PROTEIN"/>
    <property type="match status" value="1"/>
</dbReference>
<dbReference type="Proteomes" id="UP000008144">
    <property type="component" value="Chromosome 2"/>
</dbReference>
<accession>H2XSM6</accession>
<reference evidence="2" key="2">
    <citation type="journal article" date="2008" name="Genome Biol.">
        <title>Improved genome assembly and evidence-based global gene model set for the chordate Ciona intestinalis: new insight into intron and operon populations.</title>
        <authorList>
            <person name="Satou Y."/>
            <person name="Mineta K."/>
            <person name="Ogasawara M."/>
            <person name="Sasakura Y."/>
            <person name="Shoguchi E."/>
            <person name="Ueno K."/>
            <person name="Yamada L."/>
            <person name="Matsumoto J."/>
            <person name="Wasserscheid J."/>
            <person name="Dewar K."/>
            <person name="Wiley G.B."/>
            <person name="Macmil S.L."/>
            <person name="Roe B.A."/>
            <person name="Zeller R.W."/>
            <person name="Hastings K.E."/>
            <person name="Lemaire P."/>
            <person name="Lindquist E."/>
            <person name="Endo T."/>
            <person name="Hotta K."/>
            <person name="Inaba K."/>
        </authorList>
    </citation>
    <scope>NUCLEOTIDE SEQUENCE [LARGE SCALE GENOMIC DNA]</scope>
    <source>
        <strain evidence="2">wild type</strain>
    </source>
</reference>
<dbReference type="Gene3D" id="2.60.40.1190">
    <property type="match status" value="1"/>
</dbReference>
<reference evidence="3" key="1">
    <citation type="journal article" date="2002" name="Science">
        <title>The draft genome of Ciona intestinalis: insights into chordate and vertebrate origins.</title>
        <authorList>
            <person name="Dehal P."/>
            <person name="Satou Y."/>
            <person name="Campbell R.K."/>
            <person name="Chapman J."/>
            <person name="Degnan B."/>
            <person name="De Tomaso A."/>
            <person name="Davidson B."/>
            <person name="Di Gregorio A."/>
            <person name="Gelpke M."/>
            <person name="Goodstein D.M."/>
            <person name="Harafuji N."/>
            <person name="Hastings K.E."/>
            <person name="Ho I."/>
            <person name="Hotta K."/>
            <person name="Huang W."/>
            <person name="Kawashima T."/>
            <person name="Lemaire P."/>
            <person name="Martinez D."/>
            <person name="Meinertzhagen I.A."/>
            <person name="Necula S."/>
            <person name="Nonaka M."/>
            <person name="Putnam N."/>
            <person name="Rash S."/>
            <person name="Saiga H."/>
            <person name="Satake M."/>
            <person name="Terry A."/>
            <person name="Yamada L."/>
            <person name="Wang H.G."/>
            <person name="Awazu S."/>
            <person name="Azumi K."/>
            <person name="Boore J."/>
            <person name="Branno M."/>
            <person name="Chin-Bow S."/>
            <person name="DeSantis R."/>
            <person name="Doyle S."/>
            <person name="Francino P."/>
            <person name="Keys D.N."/>
            <person name="Haga S."/>
            <person name="Hayashi H."/>
            <person name="Hino K."/>
            <person name="Imai K.S."/>
            <person name="Inaba K."/>
            <person name="Kano S."/>
            <person name="Kobayashi K."/>
            <person name="Kobayashi M."/>
            <person name="Lee B.I."/>
            <person name="Makabe K.W."/>
            <person name="Manohar C."/>
            <person name="Matassi G."/>
            <person name="Medina M."/>
            <person name="Mochizuki Y."/>
            <person name="Mount S."/>
            <person name="Morishita T."/>
            <person name="Miura S."/>
            <person name="Nakayama A."/>
            <person name="Nishizaka S."/>
            <person name="Nomoto H."/>
            <person name="Ohta F."/>
            <person name="Oishi K."/>
            <person name="Rigoutsos I."/>
            <person name="Sano M."/>
            <person name="Sasaki A."/>
            <person name="Sasakura Y."/>
            <person name="Shoguchi E."/>
            <person name="Shin-i T."/>
            <person name="Spagnuolo A."/>
            <person name="Stainier D."/>
            <person name="Suzuki M.M."/>
            <person name="Tassy O."/>
            <person name="Takatori N."/>
            <person name="Tokuoka M."/>
            <person name="Yagi K."/>
            <person name="Yoshizaki F."/>
            <person name="Wada S."/>
            <person name="Zhang C."/>
            <person name="Hyatt P.D."/>
            <person name="Larimer F."/>
            <person name="Detter C."/>
            <person name="Doggett N."/>
            <person name="Glavina T."/>
            <person name="Hawkins T."/>
            <person name="Richardson P."/>
            <person name="Lucas S."/>
            <person name="Kohara Y."/>
            <person name="Levine M."/>
            <person name="Satoh N."/>
            <person name="Rokhsar D.S."/>
        </authorList>
    </citation>
    <scope>NUCLEOTIDE SEQUENCE [LARGE SCALE GENOMIC DNA]</scope>
</reference>
<dbReference type="OrthoDB" id="10056816at2759"/>
<dbReference type="PANTHER" id="PTHR31475:SF5">
    <property type="entry name" value="UPF0462 PROTEIN C4ORF33 HOMOLOG"/>
    <property type="match status" value="1"/>
</dbReference>
<proteinExistence type="inferred from homology"/>
<dbReference type="OMA" id="TIFGEEW"/>
<dbReference type="InParanoid" id="H2XSM6"/>
<reference evidence="2" key="4">
    <citation type="submission" date="2025-09" db="UniProtKB">
        <authorList>
            <consortium name="Ensembl"/>
        </authorList>
    </citation>
    <scope>IDENTIFICATION</scope>
</reference>
<dbReference type="HOGENOM" id="CLU_075391_1_0_1"/>
<dbReference type="FunCoup" id="H2XSM6">
    <property type="interactions" value="69"/>
</dbReference>
<accession>A0A1W2WBZ0</accession>
<dbReference type="RefSeq" id="XP_002126385.1">
    <property type="nucleotide sequence ID" value="XM_002126349.5"/>
</dbReference>
<gene>
    <name evidence="2" type="primary">LOC100183830</name>
</gene>
<protein>
    <submittedName>
        <fullName evidence="2">UPF0462 protein C4orf33 homolog</fullName>
    </submittedName>
</protein>
<evidence type="ECO:0000256" key="1">
    <source>
        <dbReference type="ARBA" id="ARBA00038085"/>
    </source>
</evidence>
<name>H2XSM6_CIOIN</name>
<dbReference type="GeneID" id="100183830"/>
<comment type="similarity">
    <text evidence="1">Belongs to the UPF0462 family.</text>
</comment>
<reference evidence="2" key="3">
    <citation type="submission" date="2025-08" db="UniProtKB">
        <authorList>
            <consortium name="Ensembl"/>
        </authorList>
    </citation>
    <scope>IDENTIFICATION</scope>
</reference>
<evidence type="ECO:0000313" key="2">
    <source>
        <dbReference type="Ensembl" id="ENSCINP00000032660.1"/>
    </source>
</evidence>
<dbReference type="GeneTree" id="ENSGT00390000006284"/>
<dbReference type="EMBL" id="EAAA01001429">
    <property type="status" value="NOT_ANNOTATED_CDS"/>
    <property type="molecule type" value="Genomic_DNA"/>
</dbReference>
<dbReference type="AlphaFoldDB" id="H2XSM6"/>
<organism evidence="2 3">
    <name type="scientific">Ciona intestinalis</name>
    <name type="common">Transparent sea squirt</name>
    <name type="synonym">Ascidia intestinalis</name>
    <dbReference type="NCBI Taxonomy" id="7719"/>
    <lineage>
        <taxon>Eukaryota</taxon>
        <taxon>Metazoa</taxon>
        <taxon>Chordata</taxon>
        <taxon>Tunicata</taxon>
        <taxon>Ascidiacea</taxon>
        <taxon>Phlebobranchia</taxon>
        <taxon>Cionidae</taxon>
        <taxon>Ciona</taxon>
    </lineage>
</organism>
<sequence>MVYEFEITQQWEGDPIDHEPVKMKLEGVENGVKLTIKAPYFNDPAPVGEEGKPLWLLWDYEVVEVFFYNSKTGEYYEVEFGPHGQHLGLLFKKCREVWKKNLEMEYSAKITGNTWTGCAIMPWDYLPAGIDKFNAFAMHGVDTNRVYETLYSAPKGKYEKPDFHRLEYFQDIDINAVFPNGKLEKDETSIWNTA</sequence>
<dbReference type="Ensembl" id="ENSCINT00000036745.1">
    <property type="protein sequence ID" value="ENSCINP00000032660.1"/>
    <property type="gene ID" value="ENSCING00000020568.1"/>
</dbReference>
<dbReference type="KEGG" id="cin:100183830"/>
<evidence type="ECO:0000313" key="3">
    <source>
        <dbReference type="Proteomes" id="UP000008144"/>
    </source>
</evidence>
<dbReference type="SUPFAM" id="SSF49344">
    <property type="entry name" value="CBD9-like"/>
    <property type="match status" value="1"/>
</dbReference>
<keyword evidence="3" id="KW-1185">Reference proteome</keyword>